<accession>A0A5C4LW92</accession>
<dbReference type="RefSeq" id="WP_139107483.1">
    <property type="nucleotide sequence ID" value="NZ_VDFR01000280.1"/>
</dbReference>
<evidence type="ECO:0000313" key="3">
    <source>
        <dbReference type="Proteomes" id="UP000306740"/>
    </source>
</evidence>
<evidence type="ECO:0000313" key="2">
    <source>
        <dbReference type="EMBL" id="TNC22440.1"/>
    </source>
</evidence>
<proteinExistence type="predicted"/>
<feature type="region of interest" description="Disordered" evidence="1">
    <location>
        <begin position="31"/>
        <end position="60"/>
    </location>
</feature>
<dbReference type="AlphaFoldDB" id="A0A5C4LW92"/>
<reference evidence="2 3" key="1">
    <citation type="submission" date="2019-05" db="EMBL/GenBank/DDBJ databases">
        <title>Mumia sp. nov., isolated from the intestinal contents of plateau pika (Ochotona curzoniae) in the Qinghai-Tibet plateau of China.</title>
        <authorList>
            <person name="Tian Z."/>
        </authorList>
    </citation>
    <scope>NUCLEOTIDE SEQUENCE [LARGE SCALE GENOMIC DNA]</scope>
    <source>
        <strain evidence="3">527</strain>
    </source>
</reference>
<organism evidence="2 3">
    <name type="scientific">Mumia zhuanghuii</name>
    <dbReference type="NCBI Taxonomy" id="2585211"/>
    <lineage>
        <taxon>Bacteria</taxon>
        <taxon>Bacillati</taxon>
        <taxon>Actinomycetota</taxon>
        <taxon>Actinomycetes</taxon>
        <taxon>Propionibacteriales</taxon>
        <taxon>Nocardioidaceae</taxon>
        <taxon>Mumia</taxon>
    </lineage>
</organism>
<feature type="region of interest" description="Disordered" evidence="1">
    <location>
        <begin position="1"/>
        <end position="20"/>
    </location>
</feature>
<feature type="compositionally biased region" description="Basic and acidic residues" evidence="1">
    <location>
        <begin position="31"/>
        <end position="49"/>
    </location>
</feature>
<dbReference type="EMBL" id="VDFR01000280">
    <property type="protein sequence ID" value="TNC22440.1"/>
    <property type="molecule type" value="Genomic_DNA"/>
</dbReference>
<sequence>MEDTLSQEEREPAPSRRPLYRRVLKAMERLRRGHWHERERERKDAEAPRGLRSRGALLGN</sequence>
<dbReference type="Proteomes" id="UP000306740">
    <property type="component" value="Unassembled WGS sequence"/>
</dbReference>
<protein>
    <submittedName>
        <fullName evidence="2">Uncharacterized protein</fullName>
    </submittedName>
</protein>
<gene>
    <name evidence="2" type="ORF">FHE65_35760</name>
</gene>
<name>A0A5C4LW92_9ACTN</name>
<comment type="caution">
    <text evidence="2">The sequence shown here is derived from an EMBL/GenBank/DDBJ whole genome shotgun (WGS) entry which is preliminary data.</text>
</comment>
<evidence type="ECO:0000256" key="1">
    <source>
        <dbReference type="SAM" id="MobiDB-lite"/>
    </source>
</evidence>